<reference evidence="2" key="2">
    <citation type="journal article" date="2014" name="ISME J.">
        <title>Microbial stratification in low pH oxic and suboxic macroscopic growths along an acid mine drainage.</title>
        <authorList>
            <person name="Mendez-Garcia C."/>
            <person name="Mesa V."/>
            <person name="Sprenger R.R."/>
            <person name="Richter M."/>
            <person name="Diez M.S."/>
            <person name="Solano J."/>
            <person name="Bargiela R."/>
            <person name="Golyshina O.V."/>
            <person name="Manteca A."/>
            <person name="Ramos J.L."/>
            <person name="Gallego J.R."/>
            <person name="Llorente I."/>
            <person name="Martins Dos Santos V.A."/>
            <person name="Jensen O.N."/>
            <person name="Pelaez A.I."/>
            <person name="Sanchez J."/>
            <person name="Ferrer M."/>
        </authorList>
    </citation>
    <scope>NUCLEOTIDE SEQUENCE</scope>
</reference>
<evidence type="ECO:0000313" key="2">
    <source>
        <dbReference type="EMBL" id="EQD46045.1"/>
    </source>
</evidence>
<comment type="caution">
    <text evidence="2">The sequence shown here is derived from an EMBL/GenBank/DDBJ whole genome shotgun (WGS) entry which is preliminary data.</text>
</comment>
<dbReference type="EMBL" id="AUZY01008382">
    <property type="protein sequence ID" value="EQD46045.1"/>
    <property type="molecule type" value="Genomic_DNA"/>
</dbReference>
<accession>T1AVE8</accession>
<feature type="domain" description="DUF6788" evidence="1">
    <location>
        <begin position="17"/>
        <end position="86"/>
    </location>
</feature>
<dbReference type="InterPro" id="IPR046738">
    <property type="entry name" value="DUF6788"/>
</dbReference>
<protein>
    <recommendedName>
        <fullName evidence="1">DUF6788 domain-containing protein</fullName>
    </recommendedName>
</protein>
<proteinExistence type="predicted"/>
<name>T1AVE8_9ZZZZ</name>
<organism evidence="2">
    <name type="scientific">mine drainage metagenome</name>
    <dbReference type="NCBI Taxonomy" id="410659"/>
    <lineage>
        <taxon>unclassified sequences</taxon>
        <taxon>metagenomes</taxon>
        <taxon>ecological metagenomes</taxon>
    </lineage>
</organism>
<dbReference type="AlphaFoldDB" id="T1AVE8"/>
<reference evidence="2" key="1">
    <citation type="submission" date="2013-08" db="EMBL/GenBank/DDBJ databases">
        <authorList>
            <person name="Mendez C."/>
            <person name="Richter M."/>
            <person name="Ferrer M."/>
            <person name="Sanchez J."/>
        </authorList>
    </citation>
    <scope>NUCLEOTIDE SEQUENCE</scope>
</reference>
<sequence>MDTCPRGIVSRREETRIAETRRALVALLSGDGHLLPGGVIERMMGCGKANCRCGTDPGALHGPYHQWGYSRGGRRYTRRLSDAQLERYGPEIERGRKLMELLAELDDVELSRVERAEGWGA</sequence>
<dbReference type="Pfam" id="PF20586">
    <property type="entry name" value="DUF6788"/>
    <property type="match status" value="1"/>
</dbReference>
<gene>
    <name evidence="2" type="ORF">B1B_12767</name>
</gene>
<evidence type="ECO:0000259" key="1">
    <source>
        <dbReference type="Pfam" id="PF20586"/>
    </source>
</evidence>